<dbReference type="SUPFAM" id="SSF49899">
    <property type="entry name" value="Concanavalin A-like lectins/glucanases"/>
    <property type="match status" value="1"/>
</dbReference>
<dbReference type="InterPro" id="IPR013320">
    <property type="entry name" value="ConA-like_dom_sf"/>
</dbReference>
<accession>A0A926IRV8</accession>
<dbReference type="PROSITE" id="PS51257">
    <property type="entry name" value="PROKAR_LIPOPROTEIN"/>
    <property type="match status" value="1"/>
</dbReference>
<organism evidence="7 8">
    <name type="scientific">Jilunia laotingensis</name>
    <dbReference type="NCBI Taxonomy" id="2763675"/>
    <lineage>
        <taxon>Bacteria</taxon>
        <taxon>Pseudomonadati</taxon>
        <taxon>Bacteroidota</taxon>
        <taxon>Bacteroidia</taxon>
        <taxon>Bacteroidales</taxon>
        <taxon>Bacteroidaceae</taxon>
        <taxon>Jilunia</taxon>
    </lineage>
</organism>
<dbReference type="PANTHER" id="PTHR42800:SF1">
    <property type="entry name" value="EXOINULINASE INUD (AFU_ORTHOLOGUE AFUA_5G00480)"/>
    <property type="match status" value="1"/>
</dbReference>
<evidence type="ECO:0000256" key="3">
    <source>
        <dbReference type="ARBA" id="ARBA00023295"/>
    </source>
</evidence>
<sequence>MNKTVFSGIAILMIVFLSACRQKGSNTETQPLPSYHFTAGTGWTGEPAGLVYADGDYHLFYQHNPTDDKYGNIHWGHAISRDLLHWQIMPVALSPDSSGYLRSGSVVADTQNTSGLSTGKSVPFIAFYTYNDPAQEQEIACAYSTDKGATWTKLPSFTLSDCNGFALRNPHVSWNNEYQQWLMTVSVGPAIRFYTSPDCKQWTYRSEFKDMTASGNWEGSDFFPLKIEGEDTTKWVLLINMENGPAGGAPATRYFIGDFDGTSFRISQTKELWLDYGKDHYAFSTFNGLPDNQRIGMGWMNDWEYANLLPASGWCDNMTLPRRMKLVREGTHCVLANAPLEELEKYRKDSYPIESGKLSDEKRIKGNYPYPGKPVLLELKFDNTDHRAIWRARNYGIRLKTKSGRELSIGYQNELSYYYIDRSNWTTQHPIYGFQQLMGATYYSEADTSDWSILFDRNSVELFASGGKIAMTALCYPMEEFCSYELFADSGSVTLLEGSINELKNINP</sequence>
<dbReference type="AlphaFoldDB" id="A0A926IRV8"/>
<dbReference type="Pfam" id="PF08244">
    <property type="entry name" value="Glyco_hydro_32C"/>
    <property type="match status" value="1"/>
</dbReference>
<dbReference type="InterPro" id="IPR013189">
    <property type="entry name" value="Glyco_hydro_32_C"/>
</dbReference>
<keyword evidence="8" id="KW-1185">Reference proteome</keyword>
<proteinExistence type="inferred from homology"/>
<protein>
    <submittedName>
        <fullName evidence="7">Glycoside hydrolase family 32 protein</fullName>
    </submittedName>
</protein>
<dbReference type="Gene3D" id="2.115.10.20">
    <property type="entry name" value="Glycosyl hydrolase domain, family 43"/>
    <property type="match status" value="1"/>
</dbReference>
<comment type="similarity">
    <text evidence="1 4">Belongs to the glycosyl hydrolase 32 family.</text>
</comment>
<dbReference type="PANTHER" id="PTHR42800">
    <property type="entry name" value="EXOINULINASE INUD (AFU_ORTHOLOGUE AFUA_5G00480)"/>
    <property type="match status" value="1"/>
</dbReference>
<feature type="domain" description="Glycosyl hydrolase family 32 N-terminal" evidence="5">
    <location>
        <begin position="36"/>
        <end position="331"/>
    </location>
</feature>
<keyword evidence="2 4" id="KW-0378">Hydrolase</keyword>
<dbReference type="EMBL" id="JACRTF010000001">
    <property type="protein sequence ID" value="MBC8594118.1"/>
    <property type="molecule type" value="Genomic_DNA"/>
</dbReference>
<evidence type="ECO:0000259" key="6">
    <source>
        <dbReference type="Pfam" id="PF08244"/>
    </source>
</evidence>
<feature type="domain" description="Glycosyl hydrolase family 32 C-terminal" evidence="6">
    <location>
        <begin position="370"/>
        <end position="496"/>
    </location>
</feature>
<dbReference type="Proteomes" id="UP000651085">
    <property type="component" value="Unassembled WGS sequence"/>
</dbReference>
<evidence type="ECO:0000256" key="4">
    <source>
        <dbReference type="RuleBase" id="RU362110"/>
    </source>
</evidence>
<evidence type="ECO:0000256" key="1">
    <source>
        <dbReference type="ARBA" id="ARBA00009902"/>
    </source>
</evidence>
<comment type="caution">
    <text evidence="7">The sequence shown here is derived from an EMBL/GenBank/DDBJ whole genome shotgun (WGS) entry which is preliminary data.</text>
</comment>
<dbReference type="GO" id="GO:0004575">
    <property type="term" value="F:sucrose alpha-glucosidase activity"/>
    <property type="evidence" value="ECO:0007669"/>
    <property type="project" value="TreeGrafter"/>
</dbReference>
<dbReference type="GO" id="GO:0005737">
    <property type="term" value="C:cytoplasm"/>
    <property type="evidence" value="ECO:0007669"/>
    <property type="project" value="TreeGrafter"/>
</dbReference>
<evidence type="ECO:0000313" key="8">
    <source>
        <dbReference type="Proteomes" id="UP000651085"/>
    </source>
</evidence>
<dbReference type="InterPro" id="IPR001362">
    <property type="entry name" value="Glyco_hydro_32"/>
</dbReference>
<dbReference type="SMART" id="SM00640">
    <property type="entry name" value="Glyco_32"/>
    <property type="match status" value="1"/>
</dbReference>
<name>A0A926IRV8_9BACT</name>
<evidence type="ECO:0000256" key="2">
    <source>
        <dbReference type="ARBA" id="ARBA00022801"/>
    </source>
</evidence>
<dbReference type="SUPFAM" id="SSF75005">
    <property type="entry name" value="Arabinanase/levansucrase/invertase"/>
    <property type="match status" value="1"/>
</dbReference>
<gene>
    <name evidence="7" type="ORF">H8744_12840</name>
</gene>
<dbReference type="InterPro" id="IPR023296">
    <property type="entry name" value="Glyco_hydro_beta-prop_sf"/>
</dbReference>
<dbReference type="Pfam" id="PF00251">
    <property type="entry name" value="Glyco_hydro_32N"/>
    <property type="match status" value="1"/>
</dbReference>
<reference evidence="7" key="1">
    <citation type="submission" date="2020-08" db="EMBL/GenBank/DDBJ databases">
        <title>Genome public.</title>
        <authorList>
            <person name="Liu C."/>
            <person name="Sun Q."/>
        </authorList>
    </citation>
    <scope>NUCLEOTIDE SEQUENCE</scope>
    <source>
        <strain evidence="7">N12</strain>
    </source>
</reference>
<dbReference type="Gene3D" id="2.60.120.560">
    <property type="entry name" value="Exo-inulinase, domain 1"/>
    <property type="match status" value="1"/>
</dbReference>
<dbReference type="CDD" id="cd18622">
    <property type="entry name" value="GH32_Inu-like"/>
    <property type="match status" value="1"/>
</dbReference>
<dbReference type="InterPro" id="IPR013148">
    <property type="entry name" value="Glyco_hydro_32_N"/>
</dbReference>
<dbReference type="RefSeq" id="WP_262435220.1">
    <property type="nucleotide sequence ID" value="NZ_JACRTF010000001.1"/>
</dbReference>
<keyword evidence="3 4" id="KW-0326">Glycosidase</keyword>
<evidence type="ECO:0000313" key="7">
    <source>
        <dbReference type="EMBL" id="MBC8594118.1"/>
    </source>
</evidence>
<evidence type="ECO:0000259" key="5">
    <source>
        <dbReference type="Pfam" id="PF00251"/>
    </source>
</evidence>
<dbReference type="GO" id="GO:0005987">
    <property type="term" value="P:sucrose catabolic process"/>
    <property type="evidence" value="ECO:0007669"/>
    <property type="project" value="TreeGrafter"/>
</dbReference>